<feature type="binding site" evidence="3">
    <location>
        <position position="189"/>
    </location>
    <ligand>
        <name>Zn(2+)</name>
        <dbReference type="ChEBI" id="CHEBI:29105"/>
        <label>2</label>
    </ligand>
</feature>
<comment type="cofactor">
    <cofactor evidence="3">
        <name>Zn(2+)</name>
        <dbReference type="ChEBI" id="CHEBI:29105"/>
    </cofactor>
    <text evidence="3">Binds 2 Zn(2+) ions.</text>
</comment>
<dbReference type="Pfam" id="PF00245">
    <property type="entry name" value="Alk_phosphatase"/>
    <property type="match status" value="1"/>
</dbReference>
<dbReference type="EMBL" id="CAJVPK010000917">
    <property type="protein sequence ID" value="CAG8559372.1"/>
    <property type="molecule type" value="Genomic_DNA"/>
</dbReference>
<dbReference type="PANTHER" id="PTHR11596:SF5">
    <property type="entry name" value="ALKALINE PHOSPHATASE"/>
    <property type="match status" value="1"/>
</dbReference>
<feature type="binding site" evidence="3">
    <location>
        <position position="87"/>
    </location>
    <ligand>
        <name>Zn(2+)</name>
        <dbReference type="ChEBI" id="CHEBI:29105"/>
        <label>2</label>
    </ligand>
</feature>
<dbReference type="SUPFAM" id="SSF53649">
    <property type="entry name" value="Alkaline phosphatase-like"/>
    <property type="match status" value="1"/>
</dbReference>
<evidence type="ECO:0000256" key="1">
    <source>
        <dbReference type="ARBA" id="ARBA00012647"/>
    </source>
</evidence>
<dbReference type="EC" id="3.1.3.1" evidence="1"/>
<dbReference type="Proteomes" id="UP000789706">
    <property type="component" value="Unassembled WGS sequence"/>
</dbReference>
<keyword evidence="3" id="KW-0460">Magnesium</keyword>
<comment type="caution">
    <text evidence="4">The sequence shown here is derived from an EMBL/GenBank/DDBJ whole genome shotgun (WGS) entry which is preliminary data.</text>
</comment>
<keyword evidence="5" id="KW-1185">Reference proteome</keyword>
<feature type="binding site" evidence="3">
    <location>
        <position position="39"/>
    </location>
    <ligand>
        <name>Mg(2+)</name>
        <dbReference type="ChEBI" id="CHEBI:18420"/>
    </ligand>
</feature>
<dbReference type="Gene3D" id="3.40.720.10">
    <property type="entry name" value="Alkaline Phosphatase, subunit A"/>
    <property type="match status" value="1"/>
</dbReference>
<dbReference type="OrthoDB" id="7392499at2759"/>
<dbReference type="AlphaFoldDB" id="A0A9N9FSQ4"/>
<dbReference type="GO" id="GO:0046872">
    <property type="term" value="F:metal ion binding"/>
    <property type="evidence" value="ECO:0007669"/>
    <property type="project" value="UniProtKB-KW"/>
</dbReference>
<gene>
    <name evidence="4" type="ORF">DEBURN_LOCUS7509</name>
</gene>
<feature type="binding site" evidence="3">
    <location>
        <position position="86"/>
    </location>
    <ligand>
        <name>Zn(2+)</name>
        <dbReference type="ChEBI" id="CHEBI:29105"/>
        <label>2</label>
    </ligand>
</feature>
<keyword evidence="3" id="KW-0862">Zinc</keyword>
<evidence type="ECO:0000256" key="3">
    <source>
        <dbReference type="PIRSR" id="PIRSR601952-2"/>
    </source>
</evidence>
<reference evidence="4" key="1">
    <citation type="submission" date="2021-06" db="EMBL/GenBank/DDBJ databases">
        <authorList>
            <person name="Kallberg Y."/>
            <person name="Tangrot J."/>
            <person name="Rosling A."/>
        </authorList>
    </citation>
    <scope>NUCLEOTIDE SEQUENCE</scope>
    <source>
        <strain evidence="4">AZ414A</strain>
    </source>
</reference>
<dbReference type="PANTHER" id="PTHR11596">
    <property type="entry name" value="ALKALINE PHOSPHATASE"/>
    <property type="match status" value="1"/>
</dbReference>
<feature type="binding site" evidence="3">
    <location>
        <position position="44"/>
    </location>
    <ligand>
        <name>Zn(2+)</name>
        <dbReference type="ChEBI" id="CHEBI:29105"/>
        <label>2</label>
    </ligand>
</feature>
<dbReference type="InterPro" id="IPR017850">
    <property type="entry name" value="Alkaline_phosphatase_core_sf"/>
</dbReference>
<comment type="cofactor">
    <cofactor evidence="3">
        <name>Mg(2+)</name>
        <dbReference type="ChEBI" id="CHEBI:18420"/>
    </cofactor>
    <text evidence="3">Binds 1 Mg(2+) ion.</text>
</comment>
<evidence type="ECO:0000313" key="5">
    <source>
        <dbReference type="Proteomes" id="UP000789706"/>
    </source>
</evidence>
<dbReference type="InterPro" id="IPR001952">
    <property type="entry name" value="Alkaline_phosphatase"/>
</dbReference>
<evidence type="ECO:0000313" key="4">
    <source>
        <dbReference type="EMBL" id="CAG8559372.1"/>
    </source>
</evidence>
<organism evidence="4 5">
    <name type="scientific">Diversispora eburnea</name>
    <dbReference type="NCBI Taxonomy" id="1213867"/>
    <lineage>
        <taxon>Eukaryota</taxon>
        <taxon>Fungi</taxon>
        <taxon>Fungi incertae sedis</taxon>
        <taxon>Mucoromycota</taxon>
        <taxon>Glomeromycotina</taxon>
        <taxon>Glomeromycetes</taxon>
        <taxon>Diversisporales</taxon>
        <taxon>Diversisporaceae</taxon>
        <taxon>Diversispora</taxon>
    </lineage>
</organism>
<evidence type="ECO:0000256" key="2">
    <source>
        <dbReference type="ARBA" id="ARBA00022553"/>
    </source>
</evidence>
<dbReference type="SMART" id="SM00098">
    <property type="entry name" value="alkPPc"/>
    <property type="match status" value="1"/>
</dbReference>
<sequence>MSYEIDRDQNVEPSLKEMAGKALEILESHSDKGFFLMIEGSRIDMAAHENDPGTHVHEILEYHETVAVVRKFIDKHPGTVMISVSDHETGGLSLALQKIPNPIYRWYPDVISRIKNSSYILAQRLKSYWDDDRTSFINKTILNDGLGINDFTQDDLTYLNQNLTSQEYIYYLANMTSWRAELGWATHGHSGVDVNLYAYGMNIEAIRGNHENTEIGEFIKNYLNLDLDSITLELNSNNDSFHLSNVNISNYNADHLEHYHHL</sequence>
<feature type="binding site" evidence="3">
    <location>
        <position position="48"/>
    </location>
    <ligand>
        <name>Zn(2+)</name>
        <dbReference type="ChEBI" id="CHEBI:29105"/>
        <label>2</label>
    </ligand>
</feature>
<keyword evidence="2" id="KW-0597">Phosphoprotein</keyword>
<protein>
    <recommendedName>
        <fullName evidence="1">alkaline phosphatase</fullName>
        <ecNumber evidence="1">3.1.3.1</ecNumber>
    </recommendedName>
</protein>
<proteinExistence type="predicted"/>
<keyword evidence="3" id="KW-0479">Metal-binding</keyword>
<dbReference type="GO" id="GO:0000329">
    <property type="term" value="C:fungal-type vacuole membrane"/>
    <property type="evidence" value="ECO:0007669"/>
    <property type="project" value="TreeGrafter"/>
</dbReference>
<name>A0A9N9FSQ4_9GLOM</name>
<accession>A0A9N9FSQ4</accession>
<dbReference type="GO" id="GO:0004035">
    <property type="term" value="F:alkaline phosphatase activity"/>
    <property type="evidence" value="ECO:0007669"/>
    <property type="project" value="UniProtKB-EC"/>
</dbReference>